<evidence type="ECO:0000259" key="1">
    <source>
        <dbReference type="Pfam" id="PF11706"/>
    </source>
</evidence>
<protein>
    <submittedName>
        <fullName evidence="2">Unannotated protein</fullName>
    </submittedName>
</protein>
<gene>
    <name evidence="2" type="ORF">UFOPK1795_00321</name>
</gene>
<sequence>MLMQHRNHVLDTLQILVNSCPPSAINEDLPDLPAIKKFVKDRIITEVAELTSFDVGQLHMVRSQFRLIFVAPDDITKITLVNNALSSARISPRLVEHDNLGIHFHYFPSFASLSDHLIADFSMALALLISAGEINRLRVCSVSECSRVFIDSSRNRSRTYCDSKTCGARVHAASYRQRQRS</sequence>
<organism evidence="2">
    <name type="scientific">freshwater metagenome</name>
    <dbReference type="NCBI Taxonomy" id="449393"/>
    <lineage>
        <taxon>unclassified sequences</taxon>
        <taxon>metagenomes</taxon>
        <taxon>ecological metagenomes</taxon>
    </lineage>
</organism>
<dbReference type="PANTHER" id="PTHR35525">
    <property type="entry name" value="BLL6575 PROTEIN"/>
    <property type="match status" value="1"/>
</dbReference>
<name>A0A6J6FQV4_9ZZZZ</name>
<dbReference type="SUPFAM" id="SSF160904">
    <property type="entry name" value="Jann2411-like"/>
    <property type="match status" value="1"/>
</dbReference>
<proteinExistence type="predicted"/>
<dbReference type="AlphaFoldDB" id="A0A6J6FQV4"/>
<dbReference type="PANTHER" id="PTHR35525:SF3">
    <property type="entry name" value="BLL6575 PROTEIN"/>
    <property type="match status" value="1"/>
</dbReference>
<dbReference type="Pfam" id="PF11706">
    <property type="entry name" value="zf-CGNR"/>
    <property type="match status" value="1"/>
</dbReference>
<accession>A0A6J6FQV4</accession>
<evidence type="ECO:0000313" key="2">
    <source>
        <dbReference type="EMBL" id="CAB4586928.1"/>
    </source>
</evidence>
<dbReference type="EMBL" id="CAEZUG010000010">
    <property type="protein sequence ID" value="CAB4586928.1"/>
    <property type="molecule type" value="Genomic_DNA"/>
</dbReference>
<dbReference type="InterPro" id="IPR023286">
    <property type="entry name" value="ABATE_dom_sf"/>
</dbReference>
<reference evidence="2" key="1">
    <citation type="submission" date="2020-05" db="EMBL/GenBank/DDBJ databases">
        <authorList>
            <person name="Chiriac C."/>
            <person name="Salcher M."/>
            <person name="Ghai R."/>
            <person name="Kavagutti S V."/>
        </authorList>
    </citation>
    <scope>NUCLEOTIDE SEQUENCE</scope>
</reference>
<dbReference type="Gene3D" id="1.10.3300.10">
    <property type="entry name" value="Jann2411-like domain"/>
    <property type="match status" value="1"/>
</dbReference>
<feature type="domain" description="Zinc finger CGNR" evidence="1">
    <location>
        <begin position="136"/>
        <end position="179"/>
    </location>
</feature>
<dbReference type="InterPro" id="IPR021005">
    <property type="entry name" value="Znf_CGNR"/>
</dbReference>
<dbReference type="InterPro" id="IPR010852">
    <property type="entry name" value="ABATE"/>
</dbReference>